<sequence>MLLSENRGQTSLDWRKLLHQLSIVDLAGFEGGSSLITKSSFVKPEIERYPVAVGEWSVILLFNLESPGTKGTTEYRLMSQAPEPDQGTVVTKSEGLQTALQAGRQEVICLPKTLTRPHKLVSPDGTDVRQDPYYWLRADNREDLEVIRHLEEENEYAQAVMADTEGLQKQLYKEMRGRIQEEDQSAPQRSMGWFYYDRTLEGKQYKVHCRRKVPTDAGPPSERDTLQGAGPEEVLLDENDEAEQQKFYKTRAVDPSPDQKLLAYAEDTKGGEKFTLHVLNIATREQLISEPIKDTAGRVAWASDSKTLFYVTKDKLDRPCKVWRHKLGSMPGEDTLVYEEMDDSFYLSLYRSRSDKLLLMNAWSIGTSDTHFLPSDTPDGALKVIMPRKKNVSYGVHHRQNHIFIAIRDEQRFNSELLVAPLSDPTQTQVLLDHKMDVKLDSVEVSEIFLVAFQRIKGLKVATIYKLPAGKAPSVLENGQQLIFEEPAYTLNPGSQGDFNSDILRLEYTSLTTPTSILDHNMASGNRVTKKVQPVQGGFDMSKYLTEKLWAPSEGVEVPISLVYRRDLAKLDGTDPLLLQGYGSYGICEDPCFDPARLSLLDRGFIFGIAHVRGGGEMGRKWYEDGKFLQKRNTFVDFIACAEHLISIKYTSPSRLCIEGRSAGGLTMGAVVNMRPDLFSAVIMRVPFVDCLTDMLDDTLPLTFIEKEEWGDPNEQEFYDYMKTYSPVDNISKAAYPNLLATGGLHDFQVGYWEPAKFVAKLREYKTNQNMLCFKCEMAGGHTAQSGRFDRLKDTAFEFAFLLKTQLLLGQTSA</sequence>
<comment type="caution">
    <text evidence="9">The sequence shown here is derived from an EMBL/GenBank/DDBJ whole genome shotgun (WGS) entry which is preliminary data.</text>
</comment>
<comment type="function">
    <text evidence="5">Serine peptidase whose precise substrate specificity remains unclear. Does not cleave peptides after a arginine or lysine residue. Regulates trans-Golgi network morphology and sorting by regulating the membrane binding of the AP-1 complex. May play a role in the regulation of synaptic vesicle exocytosis.</text>
</comment>
<dbReference type="GO" id="GO:0006508">
    <property type="term" value="P:proteolysis"/>
    <property type="evidence" value="ECO:0007669"/>
    <property type="project" value="UniProtKB-KW"/>
</dbReference>
<feature type="domain" description="Peptidase S9 prolyl oligopeptidase catalytic" evidence="7">
    <location>
        <begin position="593"/>
        <end position="804"/>
    </location>
</feature>
<evidence type="ECO:0000259" key="7">
    <source>
        <dbReference type="Pfam" id="PF00326"/>
    </source>
</evidence>
<evidence type="ECO:0000256" key="4">
    <source>
        <dbReference type="ARBA" id="ARBA00022825"/>
    </source>
</evidence>
<comment type="similarity">
    <text evidence="1 6">Belongs to the peptidase S9A family.</text>
</comment>
<keyword evidence="3 6" id="KW-0378">Hydrolase</keyword>
<dbReference type="PRINTS" id="PR00862">
    <property type="entry name" value="PROLIGOPTASE"/>
</dbReference>
<dbReference type="EC" id="3.4.21.-" evidence="6"/>
<organism evidence="9 10">
    <name type="scientific">Apatococcus lobatus</name>
    <dbReference type="NCBI Taxonomy" id="904363"/>
    <lineage>
        <taxon>Eukaryota</taxon>
        <taxon>Viridiplantae</taxon>
        <taxon>Chlorophyta</taxon>
        <taxon>core chlorophytes</taxon>
        <taxon>Trebouxiophyceae</taxon>
        <taxon>Chlorellales</taxon>
        <taxon>Chlorellaceae</taxon>
        <taxon>Apatococcus</taxon>
    </lineage>
</organism>
<gene>
    <name evidence="9" type="ORF">WJX74_007205</name>
</gene>
<evidence type="ECO:0000256" key="2">
    <source>
        <dbReference type="ARBA" id="ARBA00022670"/>
    </source>
</evidence>
<dbReference type="Pfam" id="PF02897">
    <property type="entry name" value="Peptidase_S9_N"/>
    <property type="match status" value="1"/>
</dbReference>
<evidence type="ECO:0000313" key="9">
    <source>
        <dbReference type="EMBL" id="KAK9831199.1"/>
    </source>
</evidence>
<proteinExistence type="inferred from homology"/>
<dbReference type="InterPro" id="IPR051543">
    <property type="entry name" value="Serine_Peptidase_S9A"/>
</dbReference>
<dbReference type="InterPro" id="IPR001375">
    <property type="entry name" value="Peptidase_S9_cat"/>
</dbReference>
<keyword evidence="4 6" id="KW-0720">Serine protease</keyword>
<evidence type="ECO:0000259" key="8">
    <source>
        <dbReference type="Pfam" id="PF02897"/>
    </source>
</evidence>
<dbReference type="InterPro" id="IPR029058">
    <property type="entry name" value="AB_hydrolase_fold"/>
</dbReference>
<keyword evidence="2 6" id="KW-0645">Protease</keyword>
<evidence type="ECO:0000256" key="6">
    <source>
        <dbReference type="RuleBase" id="RU368024"/>
    </source>
</evidence>
<evidence type="ECO:0000256" key="5">
    <source>
        <dbReference type="ARBA" id="ARBA00045448"/>
    </source>
</evidence>
<dbReference type="SUPFAM" id="SSF53474">
    <property type="entry name" value="alpha/beta-Hydrolases"/>
    <property type="match status" value="1"/>
</dbReference>
<evidence type="ECO:0000313" key="10">
    <source>
        <dbReference type="Proteomes" id="UP001438707"/>
    </source>
</evidence>
<dbReference type="Gene3D" id="2.130.10.120">
    <property type="entry name" value="Prolyl oligopeptidase, N-terminal domain"/>
    <property type="match status" value="1"/>
</dbReference>
<dbReference type="EMBL" id="JALJOS010000014">
    <property type="protein sequence ID" value="KAK9831199.1"/>
    <property type="molecule type" value="Genomic_DNA"/>
</dbReference>
<reference evidence="9 10" key="1">
    <citation type="journal article" date="2024" name="Nat. Commun.">
        <title>Phylogenomics reveals the evolutionary origins of lichenization in chlorophyte algae.</title>
        <authorList>
            <person name="Puginier C."/>
            <person name="Libourel C."/>
            <person name="Otte J."/>
            <person name="Skaloud P."/>
            <person name="Haon M."/>
            <person name="Grisel S."/>
            <person name="Petersen M."/>
            <person name="Berrin J.G."/>
            <person name="Delaux P.M."/>
            <person name="Dal Grande F."/>
            <person name="Keller J."/>
        </authorList>
    </citation>
    <scope>NUCLEOTIDE SEQUENCE [LARGE SCALE GENOMIC DNA]</scope>
    <source>
        <strain evidence="9 10">SAG 2145</strain>
    </source>
</reference>
<dbReference type="AlphaFoldDB" id="A0AAW1RBW7"/>
<protein>
    <recommendedName>
        <fullName evidence="6">Prolyl endopeptidase</fullName>
        <ecNumber evidence="6">3.4.21.-</ecNumber>
    </recommendedName>
</protein>
<keyword evidence="10" id="KW-1185">Reference proteome</keyword>
<dbReference type="Gene3D" id="3.40.50.1820">
    <property type="entry name" value="alpha/beta hydrolase"/>
    <property type="match status" value="1"/>
</dbReference>
<dbReference type="Proteomes" id="UP001438707">
    <property type="component" value="Unassembled WGS sequence"/>
</dbReference>
<feature type="domain" description="Peptidase S9A N-terminal" evidence="8">
    <location>
        <begin position="127"/>
        <end position="531"/>
    </location>
</feature>
<dbReference type="InterPro" id="IPR023302">
    <property type="entry name" value="Pept_S9A_N"/>
</dbReference>
<dbReference type="Pfam" id="PF00326">
    <property type="entry name" value="Peptidase_S9"/>
    <property type="match status" value="1"/>
</dbReference>
<dbReference type="SUPFAM" id="SSF50993">
    <property type="entry name" value="Peptidase/esterase 'gauge' domain"/>
    <property type="match status" value="1"/>
</dbReference>
<evidence type="ECO:0000256" key="3">
    <source>
        <dbReference type="ARBA" id="ARBA00022801"/>
    </source>
</evidence>
<evidence type="ECO:0000256" key="1">
    <source>
        <dbReference type="ARBA" id="ARBA00005228"/>
    </source>
</evidence>
<dbReference type="InterPro" id="IPR002470">
    <property type="entry name" value="Peptidase_S9A"/>
</dbReference>
<dbReference type="GO" id="GO:0004252">
    <property type="term" value="F:serine-type endopeptidase activity"/>
    <property type="evidence" value="ECO:0007669"/>
    <property type="project" value="UniProtKB-UniRule"/>
</dbReference>
<dbReference type="PANTHER" id="PTHR11757">
    <property type="entry name" value="PROTEASE FAMILY S9A OLIGOPEPTIDASE"/>
    <property type="match status" value="1"/>
</dbReference>
<name>A0AAW1RBW7_9CHLO</name>
<accession>A0AAW1RBW7</accession>
<dbReference type="PANTHER" id="PTHR11757:SF19">
    <property type="entry name" value="PROLYL ENDOPEPTIDASE-LIKE"/>
    <property type="match status" value="1"/>
</dbReference>